<keyword evidence="2" id="KW-1185">Reference proteome</keyword>
<dbReference type="PANTHER" id="PTHR47331">
    <property type="entry name" value="PHD-TYPE DOMAIN-CONTAINING PROTEIN"/>
    <property type="match status" value="1"/>
</dbReference>
<comment type="caution">
    <text evidence="1">The sequence shown here is derived from an EMBL/GenBank/DDBJ whole genome shotgun (WGS) entry which is preliminary data.</text>
</comment>
<dbReference type="InterPro" id="IPR043128">
    <property type="entry name" value="Rev_trsase/Diguanyl_cyclase"/>
</dbReference>
<dbReference type="OrthoDB" id="7990652at2759"/>
<dbReference type="Proteomes" id="UP001152320">
    <property type="component" value="Chromosome 19"/>
</dbReference>
<reference evidence="1" key="1">
    <citation type="submission" date="2021-10" db="EMBL/GenBank/DDBJ databases">
        <title>Tropical sea cucumber genome reveals ecological adaptation and Cuvierian tubules defense mechanism.</title>
        <authorList>
            <person name="Chen T."/>
        </authorList>
    </citation>
    <scope>NUCLEOTIDE SEQUENCE</scope>
    <source>
        <strain evidence="1">Nanhai2018</strain>
        <tissue evidence="1">Muscle</tissue>
    </source>
</reference>
<proteinExistence type="predicted"/>
<dbReference type="Gene3D" id="3.30.70.270">
    <property type="match status" value="1"/>
</dbReference>
<evidence type="ECO:0000313" key="2">
    <source>
        <dbReference type="Proteomes" id="UP001152320"/>
    </source>
</evidence>
<dbReference type="AlphaFoldDB" id="A0A9Q1BFI8"/>
<dbReference type="EMBL" id="JAIZAY010000019">
    <property type="protein sequence ID" value="KAJ8023688.1"/>
    <property type="molecule type" value="Genomic_DNA"/>
</dbReference>
<sequence length="98" mass="10904">MNTAISPKTYFVTAVNFGDRPSATIASVALRKTAEAEKAQFAEAAETILTNVYMDDILEWVPSHSEAVQRAEEIEQLLEHGNFSIKRWTFSGKGINKD</sequence>
<protein>
    <submittedName>
        <fullName evidence="1">Uncharacterized protein</fullName>
    </submittedName>
</protein>
<accession>A0A9Q1BFI8</accession>
<evidence type="ECO:0000313" key="1">
    <source>
        <dbReference type="EMBL" id="KAJ8023688.1"/>
    </source>
</evidence>
<gene>
    <name evidence="1" type="ORF">HOLleu_36193</name>
</gene>
<name>A0A9Q1BFI8_HOLLE</name>
<organism evidence="1 2">
    <name type="scientific">Holothuria leucospilota</name>
    <name type="common">Black long sea cucumber</name>
    <name type="synonym">Mertensiothuria leucospilota</name>
    <dbReference type="NCBI Taxonomy" id="206669"/>
    <lineage>
        <taxon>Eukaryota</taxon>
        <taxon>Metazoa</taxon>
        <taxon>Echinodermata</taxon>
        <taxon>Eleutherozoa</taxon>
        <taxon>Echinozoa</taxon>
        <taxon>Holothuroidea</taxon>
        <taxon>Aspidochirotacea</taxon>
        <taxon>Aspidochirotida</taxon>
        <taxon>Holothuriidae</taxon>
        <taxon>Holothuria</taxon>
    </lineage>
</organism>